<dbReference type="AlphaFoldDB" id="A0A9X3EMV4"/>
<feature type="signal peptide" evidence="1">
    <location>
        <begin position="1"/>
        <end position="19"/>
    </location>
</feature>
<keyword evidence="1" id="KW-0732">Signal</keyword>
<dbReference type="RefSeq" id="WP_283175379.1">
    <property type="nucleotide sequence ID" value="NZ_JAPNOA010000059.1"/>
</dbReference>
<proteinExistence type="predicted"/>
<evidence type="ECO:0000256" key="1">
    <source>
        <dbReference type="SAM" id="SignalP"/>
    </source>
</evidence>
<evidence type="ECO:0000313" key="3">
    <source>
        <dbReference type="Proteomes" id="UP001150830"/>
    </source>
</evidence>
<dbReference type="Proteomes" id="UP001150830">
    <property type="component" value="Unassembled WGS sequence"/>
</dbReference>
<evidence type="ECO:0000313" key="2">
    <source>
        <dbReference type="EMBL" id="MCY0967171.1"/>
    </source>
</evidence>
<organism evidence="2 3">
    <name type="scientific">Parathalassolituus penaei</name>
    <dbReference type="NCBI Taxonomy" id="2997323"/>
    <lineage>
        <taxon>Bacteria</taxon>
        <taxon>Pseudomonadati</taxon>
        <taxon>Pseudomonadota</taxon>
        <taxon>Gammaproteobacteria</taxon>
        <taxon>Oceanospirillales</taxon>
        <taxon>Oceanospirillaceae</taxon>
        <taxon>Parathalassolituus</taxon>
    </lineage>
</organism>
<protein>
    <submittedName>
        <fullName evidence="2">Uncharacterized protein</fullName>
    </submittedName>
</protein>
<reference evidence="2" key="1">
    <citation type="submission" date="2022-11" db="EMBL/GenBank/DDBJ databases">
        <title>Parathalassolutuus dongxingensis gen. nov., sp. nov., a novel member of family Oceanospirillaceae isolated from a coastal shrimp pond in Guangxi, China.</title>
        <authorList>
            <person name="Chen H."/>
        </authorList>
    </citation>
    <scope>NUCLEOTIDE SEQUENCE</scope>
    <source>
        <strain evidence="2">G-43</strain>
    </source>
</reference>
<comment type="caution">
    <text evidence="2">The sequence shown here is derived from an EMBL/GenBank/DDBJ whole genome shotgun (WGS) entry which is preliminary data.</text>
</comment>
<sequence>MRRINALMILLAAALPTQALTSSELGAWMTGMPEIKNWLDTHQDQLPEQPAAPGSSMETVFQQGVEQLRGAGLYGDFESLVRAKGFESVERWSVVSTEVTRAFVAIEMEKEAASVTEMQNQLQQVKSMPGMPEEQRQAMINMLEQSLGMIKEAQSAPSADKELVRSHLEEVRGILDSDNPEE</sequence>
<keyword evidence="3" id="KW-1185">Reference proteome</keyword>
<feature type="chain" id="PRO_5040731565" evidence="1">
    <location>
        <begin position="20"/>
        <end position="182"/>
    </location>
</feature>
<name>A0A9X3EMV4_9GAMM</name>
<accession>A0A9X3EMV4</accession>
<gene>
    <name evidence="2" type="ORF">OUO13_18495</name>
</gene>
<dbReference type="EMBL" id="JAPNOA010000059">
    <property type="protein sequence ID" value="MCY0967171.1"/>
    <property type="molecule type" value="Genomic_DNA"/>
</dbReference>